<dbReference type="EMBL" id="CP119075">
    <property type="protein sequence ID" value="WED66597.1"/>
    <property type="molecule type" value="Genomic_DNA"/>
</dbReference>
<feature type="chain" id="PRO_5042159948" description="TonB C-terminal domain-containing protein" evidence="1">
    <location>
        <begin position="30"/>
        <end position="357"/>
    </location>
</feature>
<evidence type="ECO:0000313" key="2">
    <source>
        <dbReference type="EMBL" id="WED66597.1"/>
    </source>
</evidence>
<sequence>MKQSPRFSFRGVLALAVLASGLTLPQAHAADWVDTNGNAFNGDPAGLLGPLALLKSGRARGQRLPLANLKPEDALRYDQGLRELPARAKRWADGKSQITKELRGSVRRIKDGTLTDTDLNDRMEPELLLVFFVESGGDAREIFRAAIPLYNGLQAKYGDDFEMLFVGVNHTMGEHISLAESLQMPWLVMKKNRQSRLDEIAMFAPDPAPGYALLSREGVPITKASGIITSDVDKIFQQLEGLLVAMVPNNPRTWMQRVAYYKNVRLAEFAQGSGDPYLVGPPLLDKALAQIGVTAFELTAEVDENGRATSVVVEPGPGIPDKYLTAVAKAFGPVPFVPAVKNGQFVPGTLHYRYSSH</sequence>
<dbReference type="RefSeq" id="WP_330927946.1">
    <property type="nucleotide sequence ID" value="NZ_CP119075.1"/>
</dbReference>
<feature type="signal peptide" evidence="1">
    <location>
        <begin position="1"/>
        <end position="29"/>
    </location>
</feature>
<evidence type="ECO:0008006" key="4">
    <source>
        <dbReference type="Google" id="ProtNLM"/>
    </source>
</evidence>
<protein>
    <recommendedName>
        <fullName evidence="4">TonB C-terminal domain-containing protein</fullName>
    </recommendedName>
</protein>
<accession>A0AAF0I2L4</accession>
<keyword evidence="3" id="KW-1185">Reference proteome</keyword>
<keyword evidence="1" id="KW-0732">Signal</keyword>
<dbReference type="Proteomes" id="UP001218638">
    <property type="component" value="Chromosome"/>
</dbReference>
<evidence type="ECO:0000256" key="1">
    <source>
        <dbReference type="SAM" id="SignalP"/>
    </source>
</evidence>
<gene>
    <name evidence="2" type="ORF">PXH66_07010</name>
</gene>
<dbReference type="KEGG" id="slom:PXH66_07010"/>
<proteinExistence type="predicted"/>
<organism evidence="2 3">
    <name type="scientific">Synoicihabitans lomoniglobus</name>
    <dbReference type="NCBI Taxonomy" id="2909285"/>
    <lineage>
        <taxon>Bacteria</taxon>
        <taxon>Pseudomonadati</taxon>
        <taxon>Verrucomicrobiota</taxon>
        <taxon>Opitutia</taxon>
        <taxon>Opitutales</taxon>
        <taxon>Opitutaceae</taxon>
        <taxon>Synoicihabitans</taxon>
    </lineage>
</organism>
<name>A0AAF0I2L4_9BACT</name>
<evidence type="ECO:0000313" key="3">
    <source>
        <dbReference type="Proteomes" id="UP001218638"/>
    </source>
</evidence>
<dbReference type="AlphaFoldDB" id="A0AAF0I2L4"/>
<reference evidence="2" key="1">
    <citation type="submission" date="2023-03" db="EMBL/GenBank/DDBJ databases">
        <title>Lomoglobus Profundus gen. nov., sp. nov., a novel member of the phylum Verrucomicrobia, isolated from deep-marine sediment of South China Sea.</title>
        <authorList>
            <person name="Ahmad T."/>
            <person name="Ishaq S.E."/>
            <person name="Wang F."/>
        </authorList>
    </citation>
    <scope>NUCLEOTIDE SEQUENCE</scope>
    <source>
        <strain evidence="2">LMO-M01</strain>
    </source>
</reference>